<dbReference type="STRING" id="144026.SAMN04488568_10314"/>
<dbReference type="PRINTS" id="PR00455">
    <property type="entry name" value="HTHTETR"/>
</dbReference>
<reference evidence="7 8" key="1">
    <citation type="submission" date="2016-10" db="EMBL/GenBank/DDBJ databases">
        <authorList>
            <person name="de Groot N.N."/>
        </authorList>
    </citation>
    <scope>NUCLEOTIDE SEQUENCE [LARGE SCALE GENOMIC DNA]</scope>
    <source>
        <strain evidence="7 8">DSM 16077</strain>
    </source>
</reference>
<evidence type="ECO:0000256" key="4">
    <source>
        <dbReference type="PROSITE-ProRule" id="PRU00335"/>
    </source>
</evidence>
<dbReference type="InterPro" id="IPR001647">
    <property type="entry name" value="HTH_TetR"/>
</dbReference>
<gene>
    <name evidence="7" type="ORF">SAMN04488568_10314</name>
</gene>
<evidence type="ECO:0000256" key="5">
    <source>
        <dbReference type="SAM" id="MobiDB-lite"/>
    </source>
</evidence>
<dbReference type="GO" id="GO:0003700">
    <property type="term" value="F:DNA-binding transcription factor activity"/>
    <property type="evidence" value="ECO:0007669"/>
    <property type="project" value="TreeGrafter"/>
</dbReference>
<dbReference type="PANTHER" id="PTHR30055:SF234">
    <property type="entry name" value="HTH-TYPE TRANSCRIPTIONAL REGULATOR BETI"/>
    <property type="match status" value="1"/>
</dbReference>
<keyword evidence="8" id="KW-1185">Reference proteome</keyword>
<dbReference type="Gene3D" id="1.10.357.10">
    <property type="entry name" value="Tetracycline Repressor, domain 2"/>
    <property type="match status" value="1"/>
</dbReference>
<proteinExistence type="predicted"/>
<dbReference type="Proteomes" id="UP000199759">
    <property type="component" value="Unassembled WGS sequence"/>
</dbReference>
<dbReference type="OrthoDB" id="9816431at2"/>
<dbReference type="InterPro" id="IPR050109">
    <property type="entry name" value="HTH-type_TetR-like_transc_reg"/>
</dbReference>
<dbReference type="AlphaFoldDB" id="A0A1G9NW66"/>
<evidence type="ECO:0000256" key="2">
    <source>
        <dbReference type="ARBA" id="ARBA00023125"/>
    </source>
</evidence>
<accession>A0A1G9NW66</accession>
<evidence type="ECO:0000313" key="8">
    <source>
        <dbReference type="Proteomes" id="UP000199759"/>
    </source>
</evidence>
<feature type="DNA-binding region" description="H-T-H motif" evidence="4">
    <location>
        <begin position="51"/>
        <end position="70"/>
    </location>
</feature>
<evidence type="ECO:0000256" key="3">
    <source>
        <dbReference type="ARBA" id="ARBA00023163"/>
    </source>
</evidence>
<keyword evidence="2 4" id="KW-0238">DNA-binding</keyword>
<dbReference type="SUPFAM" id="SSF46689">
    <property type="entry name" value="Homeodomain-like"/>
    <property type="match status" value="1"/>
</dbReference>
<sequence>MAAPKQAEGRTPERRTRGRPARSPEQIADMRGQISACALRLFQGEGYAAISMRRLAQEAGCTAMTLYKYFDSKIDILRTLWADVFDELFDGLEQIAARHSEPVARLNAVATGYVAYWLEHREHYFMVFMSGGVSLSDVVGFVSDPALLARFEMLRTHLDCALGGDTEAGELRLKTDLLMCALNGIAHNLITINGYPWSDPEKLVRQATGGLLAK</sequence>
<dbReference type="RefSeq" id="WP_091767006.1">
    <property type="nucleotide sequence ID" value="NZ_FNHG01000003.1"/>
</dbReference>
<feature type="domain" description="HTH tetR-type" evidence="6">
    <location>
        <begin position="28"/>
        <end position="88"/>
    </location>
</feature>
<feature type="region of interest" description="Disordered" evidence="5">
    <location>
        <begin position="1"/>
        <end position="26"/>
    </location>
</feature>
<name>A0A1G9NW66_9PROT</name>
<dbReference type="InterPro" id="IPR009057">
    <property type="entry name" value="Homeodomain-like_sf"/>
</dbReference>
<keyword evidence="1" id="KW-0805">Transcription regulation</keyword>
<keyword evidence="3" id="KW-0804">Transcription</keyword>
<evidence type="ECO:0000313" key="7">
    <source>
        <dbReference type="EMBL" id="SDL90639.1"/>
    </source>
</evidence>
<dbReference type="GO" id="GO:0000976">
    <property type="term" value="F:transcription cis-regulatory region binding"/>
    <property type="evidence" value="ECO:0007669"/>
    <property type="project" value="TreeGrafter"/>
</dbReference>
<dbReference type="PANTHER" id="PTHR30055">
    <property type="entry name" value="HTH-TYPE TRANSCRIPTIONAL REGULATOR RUTR"/>
    <property type="match status" value="1"/>
</dbReference>
<organism evidence="7 8">
    <name type="scientific">Maricaulis salignorans</name>
    <dbReference type="NCBI Taxonomy" id="144026"/>
    <lineage>
        <taxon>Bacteria</taxon>
        <taxon>Pseudomonadati</taxon>
        <taxon>Pseudomonadota</taxon>
        <taxon>Alphaproteobacteria</taxon>
        <taxon>Maricaulales</taxon>
        <taxon>Maricaulaceae</taxon>
        <taxon>Maricaulis</taxon>
    </lineage>
</organism>
<dbReference type="PROSITE" id="PS50977">
    <property type="entry name" value="HTH_TETR_2"/>
    <property type="match status" value="1"/>
</dbReference>
<dbReference type="Pfam" id="PF00440">
    <property type="entry name" value="TetR_N"/>
    <property type="match status" value="1"/>
</dbReference>
<evidence type="ECO:0000256" key="1">
    <source>
        <dbReference type="ARBA" id="ARBA00023015"/>
    </source>
</evidence>
<evidence type="ECO:0000259" key="6">
    <source>
        <dbReference type="PROSITE" id="PS50977"/>
    </source>
</evidence>
<dbReference type="EMBL" id="FNHG01000003">
    <property type="protein sequence ID" value="SDL90639.1"/>
    <property type="molecule type" value="Genomic_DNA"/>
</dbReference>
<protein>
    <submittedName>
        <fullName evidence="7">DNA-binding transcriptional regulator, AcrR family</fullName>
    </submittedName>
</protein>